<dbReference type="InterPro" id="IPR005151">
    <property type="entry name" value="Tail-specific_protease"/>
</dbReference>
<dbReference type="CDD" id="cd07561">
    <property type="entry name" value="Peptidase_S41_CPP_like"/>
    <property type="match status" value="1"/>
</dbReference>
<dbReference type="Gene3D" id="3.90.226.10">
    <property type="entry name" value="2-enoyl-CoA Hydratase, Chain A, domain 1"/>
    <property type="match status" value="1"/>
</dbReference>
<dbReference type="InterPro" id="IPR036034">
    <property type="entry name" value="PDZ_sf"/>
</dbReference>
<dbReference type="SUPFAM" id="SSF52096">
    <property type="entry name" value="ClpP/crotonase"/>
    <property type="match status" value="1"/>
</dbReference>
<organism evidence="1 2">
    <name type="scientific">Mucilaginibacter ginkgonis</name>
    <dbReference type="NCBI Taxonomy" id="2682091"/>
    <lineage>
        <taxon>Bacteria</taxon>
        <taxon>Pseudomonadati</taxon>
        <taxon>Bacteroidota</taxon>
        <taxon>Sphingobacteriia</taxon>
        <taxon>Sphingobacteriales</taxon>
        <taxon>Sphingobacteriaceae</taxon>
        <taxon>Mucilaginibacter</taxon>
    </lineage>
</organism>
<evidence type="ECO:0000313" key="1">
    <source>
        <dbReference type="EMBL" id="QQL49160.1"/>
    </source>
</evidence>
<proteinExistence type="predicted"/>
<name>A0A6I4I2G5_9SPHI</name>
<dbReference type="Gene3D" id="2.30.42.10">
    <property type="match status" value="1"/>
</dbReference>
<dbReference type="Proteomes" id="UP000429232">
    <property type="component" value="Chromosome"/>
</dbReference>
<dbReference type="InterPro" id="IPR001478">
    <property type="entry name" value="PDZ"/>
</dbReference>
<dbReference type="RefSeq" id="WP_157526882.1">
    <property type="nucleotide sequence ID" value="NZ_CP066775.1"/>
</dbReference>
<dbReference type="PROSITE" id="PS50106">
    <property type="entry name" value="PDZ"/>
    <property type="match status" value="1"/>
</dbReference>
<dbReference type="GO" id="GO:0030288">
    <property type="term" value="C:outer membrane-bounded periplasmic space"/>
    <property type="evidence" value="ECO:0007669"/>
    <property type="project" value="TreeGrafter"/>
</dbReference>
<keyword evidence="2" id="KW-1185">Reference proteome</keyword>
<dbReference type="GO" id="GO:0006508">
    <property type="term" value="P:proteolysis"/>
    <property type="evidence" value="ECO:0007669"/>
    <property type="project" value="InterPro"/>
</dbReference>
<dbReference type="PANTHER" id="PTHR32060:SF30">
    <property type="entry name" value="CARBOXY-TERMINAL PROCESSING PROTEASE CTPA"/>
    <property type="match status" value="1"/>
</dbReference>
<dbReference type="Pfam" id="PF03572">
    <property type="entry name" value="Peptidase_S41"/>
    <property type="match status" value="1"/>
</dbReference>
<dbReference type="KEGG" id="mgik:GO620_013380"/>
<dbReference type="SUPFAM" id="SSF50156">
    <property type="entry name" value="PDZ domain-like"/>
    <property type="match status" value="1"/>
</dbReference>
<dbReference type="GO" id="GO:0008236">
    <property type="term" value="F:serine-type peptidase activity"/>
    <property type="evidence" value="ECO:0007669"/>
    <property type="project" value="InterPro"/>
</dbReference>
<dbReference type="EMBL" id="CP066775">
    <property type="protein sequence ID" value="QQL49160.1"/>
    <property type="molecule type" value="Genomic_DNA"/>
</dbReference>
<reference evidence="1 2" key="1">
    <citation type="submission" date="2020-12" db="EMBL/GenBank/DDBJ databases">
        <title>HMF7856_wgs.fasta genome submission.</title>
        <authorList>
            <person name="Kang H."/>
            <person name="Kim H."/>
            <person name="Joh K."/>
        </authorList>
    </citation>
    <scope>NUCLEOTIDE SEQUENCE [LARGE SCALE GENOMIC DNA]</scope>
    <source>
        <strain evidence="1 2">HMF7856</strain>
    </source>
</reference>
<sequence>MKKLLFMLTGVVLFASCKKDKTVTDASTAPTTGSTLDLIRDSVYLYTKEDYYWNDAIPDYATFNPRGITGSSDLAALQNEVNRLSQYKINPLTSQPYEYVASSPGSAKYSFIDQGGVSTSLSGVSGDFGFGIFYNTTTDLRIKYVNAGSPADAAGIKRGYQITSINNSTNISYDGGTNLNFVVNAYSNSNAITMTLARPDGTTFTANLNTATYTHNPVQLAKVLDQGNGKKVGYLVFNSFVSPTVAQPALDAAFAAFKSAGITDLVVDLRYNGGGYVSTAEYLDNLIAPASASGKVMYAAYYNSTLAAGKEVLLRNQTRKDASSGQTYNYAQIDFSVAGNTVKFGTTHNLSLTNVYFIVTGATASASELTINNLRPYLNVQLIGNTSYGKPVGFFDIDINKYQLYVPEFETKNANGIGGYYTGMKPGSTDYPGYYGADDLTKDFGDPTEKLLANALSYINQGRYLSNSVSTQSIGTNGLNVDQQNVAGHALDGNKFNGMIIKDFRHK</sequence>
<evidence type="ECO:0000313" key="2">
    <source>
        <dbReference type="Proteomes" id="UP000429232"/>
    </source>
</evidence>
<protein>
    <submittedName>
        <fullName evidence="1">Uncharacterized protein</fullName>
    </submittedName>
</protein>
<dbReference type="PANTHER" id="PTHR32060">
    <property type="entry name" value="TAIL-SPECIFIC PROTEASE"/>
    <property type="match status" value="1"/>
</dbReference>
<accession>A0A6I4I2G5</accession>
<dbReference type="PROSITE" id="PS51257">
    <property type="entry name" value="PROKAR_LIPOPROTEIN"/>
    <property type="match status" value="1"/>
</dbReference>
<dbReference type="InterPro" id="IPR029045">
    <property type="entry name" value="ClpP/crotonase-like_dom_sf"/>
</dbReference>
<gene>
    <name evidence="1" type="ORF">GO620_013380</name>
</gene>
<dbReference type="GO" id="GO:0007165">
    <property type="term" value="P:signal transduction"/>
    <property type="evidence" value="ECO:0007669"/>
    <property type="project" value="TreeGrafter"/>
</dbReference>
<dbReference type="AlphaFoldDB" id="A0A6I4I2G5"/>
<dbReference type="GO" id="GO:0004175">
    <property type="term" value="F:endopeptidase activity"/>
    <property type="evidence" value="ECO:0007669"/>
    <property type="project" value="TreeGrafter"/>
</dbReference>
<dbReference type="Gene3D" id="3.30.750.170">
    <property type="match status" value="1"/>
</dbReference>
<dbReference type="SMART" id="SM00228">
    <property type="entry name" value="PDZ"/>
    <property type="match status" value="1"/>
</dbReference>